<dbReference type="AlphaFoldDB" id="A0A6J4KL42"/>
<dbReference type="EMBL" id="CADCTQ010000492">
    <property type="protein sequence ID" value="CAA9308078.1"/>
    <property type="molecule type" value="Genomic_DNA"/>
</dbReference>
<feature type="domain" description="Bacterial alpha-L-rhamnosidase N-terminal" evidence="1">
    <location>
        <begin position="68"/>
        <end position="210"/>
    </location>
</feature>
<feature type="domain" description="Alpha-L-rhamnosidase C-terminal" evidence="3">
    <location>
        <begin position="716"/>
        <end position="790"/>
    </location>
</feature>
<dbReference type="PANTHER" id="PTHR34987:SF2">
    <property type="entry name" value="B, PUTATIVE (AFU_ORTHOLOGUE AFUA_7G05040)-RELATED"/>
    <property type="match status" value="1"/>
</dbReference>
<feature type="domain" description="Alpha-L-rhamnosidase six-hairpin glycosidase" evidence="2">
    <location>
        <begin position="377"/>
        <end position="707"/>
    </location>
</feature>
<dbReference type="InterPro" id="IPR035398">
    <property type="entry name" value="Bac_rhamnosid_C"/>
</dbReference>
<proteinExistence type="predicted"/>
<protein>
    <submittedName>
        <fullName evidence="4">GH78 / CBM67</fullName>
        <ecNumber evidence="4">3.2.1.40</ecNumber>
    </submittedName>
</protein>
<accession>A0A6J4KL42</accession>
<dbReference type="Gene3D" id="2.60.120.260">
    <property type="entry name" value="Galactose-binding domain-like"/>
    <property type="match status" value="2"/>
</dbReference>
<sequence>MAIPGNKWVLYAFFGLATVLLTAPRAAVGQQGSRPAAWEARWIAPPDTALHAYGVYHFRKAFRLAARPERFVVHVSADNRYRLYVNGQSVATGPARGDKAHWRYETLDLAPFLAAGDNVLAAAVWNAGPDRPWSQLCHQTGLLVQGDGPAERLVNSDASWKVTENTAYTPLATINHITGPGEIVFARRYPWGWESREYADNAWASAVATEAALPAGAPGEGRRLVPRTIPMPEERPEKAPVLRACTGIPADDAFLTGRGDIQIPPEAKVTLLLDQQYLTTAYPELVVSGGEGSRLTVTYAEALNQNAEALKGNRNEVEGKTMSGDQDVFLPDGGPRRTFRPLTYRTFRYVQIRIENHQAPLTLHRFGSQFTAYPFREAGSFRSSDTTLAALWNAGWRTARLCAYETYMDCPYYEQLQYVGDTRIQALISFYAAGDDRLVRNAISQFNDSRDTEGLTRSRYPDHGKQIIPPFSLFWIGMVHDYWMHREDPAFVQSFLPGIRDVLDWHRKHIDNQSGMLGVMPYWHFVDWPEEWPWKGREEISGVPAGALEGNSSILTLQYVYALDRAVQLLEAFGHGDEAAGYRQLREQLAAATRERCWDGGRQLLADTPGKREFSQHANVMAGLTGLLPAAERRAVLERVVADTSLIQCTLYYRFYLNQALREAGLGDRYVPMLAPWHDMLKLGLTTFAERPEPTRSDCHAWSASPNYDLLATVCGIRPAAPGFRRVRIEPHLGGLAWVEGKVPHPRGTIAVKFTARGSAGLTGTVTLPAGLTGELVFGGKTIRLKGGVNKIKV</sequence>
<name>A0A6J4KL42_9SPHI</name>
<dbReference type="EC" id="3.2.1.40" evidence="4"/>
<dbReference type="GO" id="GO:0030596">
    <property type="term" value="F:alpha-L-rhamnosidase activity"/>
    <property type="evidence" value="ECO:0007669"/>
    <property type="project" value="UniProtKB-EC"/>
</dbReference>
<dbReference type="PANTHER" id="PTHR34987">
    <property type="entry name" value="C, PUTATIVE (AFU_ORTHOLOGUE AFUA_3G02880)-RELATED"/>
    <property type="match status" value="1"/>
</dbReference>
<keyword evidence="4" id="KW-0326">Glycosidase</keyword>
<dbReference type="InterPro" id="IPR008928">
    <property type="entry name" value="6-hairpin_glycosidase_sf"/>
</dbReference>
<dbReference type="SUPFAM" id="SSF48208">
    <property type="entry name" value="Six-hairpin glycosidases"/>
    <property type="match status" value="1"/>
</dbReference>
<dbReference type="SUPFAM" id="SSF49785">
    <property type="entry name" value="Galactose-binding domain-like"/>
    <property type="match status" value="1"/>
</dbReference>
<evidence type="ECO:0000259" key="2">
    <source>
        <dbReference type="Pfam" id="PF17389"/>
    </source>
</evidence>
<evidence type="ECO:0000259" key="3">
    <source>
        <dbReference type="Pfam" id="PF17390"/>
    </source>
</evidence>
<dbReference type="Gene3D" id="1.50.10.10">
    <property type="match status" value="1"/>
</dbReference>
<dbReference type="InterPro" id="IPR035396">
    <property type="entry name" value="Bac_rhamnosid6H"/>
</dbReference>
<dbReference type="Gene3D" id="2.60.420.10">
    <property type="entry name" value="Maltose phosphorylase, domain 3"/>
    <property type="match status" value="1"/>
</dbReference>
<dbReference type="InterPro" id="IPR008979">
    <property type="entry name" value="Galactose-bd-like_sf"/>
</dbReference>
<dbReference type="Pfam" id="PF08531">
    <property type="entry name" value="Bac_rhamnosid_N"/>
    <property type="match status" value="1"/>
</dbReference>
<dbReference type="InterPro" id="IPR012341">
    <property type="entry name" value="6hp_glycosidase-like_sf"/>
</dbReference>
<evidence type="ECO:0000313" key="4">
    <source>
        <dbReference type="EMBL" id="CAA9308078.1"/>
    </source>
</evidence>
<dbReference type="Pfam" id="PF17389">
    <property type="entry name" value="Bac_rhamnosid6H"/>
    <property type="match status" value="1"/>
</dbReference>
<dbReference type="InterPro" id="IPR013737">
    <property type="entry name" value="Bac_rhamnosid_N"/>
</dbReference>
<gene>
    <name evidence="4" type="ORF">AVDCRST_MAG56-5987</name>
</gene>
<keyword evidence="4" id="KW-0378">Hydrolase</keyword>
<evidence type="ECO:0000259" key="1">
    <source>
        <dbReference type="Pfam" id="PF08531"/>
    </source>
</evidence>
<reference evidence="4" key="1">
    <citation type="submission" date="2020-02" db="EMBL/GenBank/DDBJ databases">
        <authorList>
            <person name="Meier V. D."/>
        </authorList>
    </citation>
    <scope>NUCLEOTIDE SEQUENCE</scope>
    <source>
        <strain evidence="4">AVDCRST_MAG56</strain>
    </source>
</reference>
<dbReference type="Pfam" id="PF17390">
    <property type="entry name" value="Bac_rhamnosid_C"/>
    <property type="match status" value="1"/>
</dbReference>
<organism evidence="4">
    <name type="scientific">uncultured Cytophagales bacterium</name>
    <dbReference type="NCBI Taxonomy" id="158755"/>
    <lineage>
        <taxon>Bacteria</taxon>
        <taxon>Pseudomonadati</taxon>
        <taxon>Bacteroidota</taxon>
        <taxon>Sphingobacteriia</taxon>
        <taxon>Sphingobacteriales</taxon>
        <taxon>environmental samples</taxon>
    </lineage>
</organism>
<dbReference type="GO" id="GO:0005975">
    <property type="term" value="P:carbohydrate metabolic process"/>
    <property type="evidence" value="ECO:0007669"/>
    <property type="project" value="InterPro"/>
</dbReference>